<keyword evidence="3" id="KW-0805">Transcription regulation</keyword>
<evidence type="ECO:0000259" key="6">
    <source>
        <dbReference type="PROSITE" id="PS50931"/>
    </source>
</evidence>
<dbReference type="GO" id="GO:0032993">
    <property type="term" value="C:protein-DNA complex"/>
    <property type="evidence" value="ECO:0007669"/>
    <property type="project" value="TreeGrafter"/>
</dbReference>
<dbReference type="SUPFAM" id="SSF46785">
    <property type="entry name" value="Winged helix' DNA-binding domain"/>
    <property type="match status" value="1"/>
</dbReference>
<dbReference type="PROSITE" id="PS50931">
    <property type="entry name" value="HTH_LYSR"/>
    <property type="match status" value="1"/>
</dbReference>
<name>A0A4U6BMF7_9BRAD</name>
<protein>
    <submittedName>
        <fullName evidence="7">LysR family transcriptional regulator</fullName>
    </submittedName>
</protein>
<dbReference type="CDD" id="cd08414">
    <property type="entry name" value="PBP2_LTTR_aromatics_like"/>
    <property type="match status" value="1"/>
</dbReference>
<dbReference type="SUPFAM" id="SSF53850">
    <property type="entry name" value="Periplasmic binding protein-like II"/>
    <property type="match status" value="1"/>
</dbReference>
<comment type="function">
    <text evidence="1">NodD regulates the expression of the nodABCFE genes which encode other nodulation proteins. NodD is also a negative regulator of its own expression. Binds flavonoids as inducers.</text>
</comment>
<dbReference type="OrthoDB" id="9795022at2"/>
<proteinExistence type="inferred from homology"/>
<evidence type="ECO:0000256" key="3">
    <source>
        <dbReference type="ARBA" id="ARBA00023015"/>
    </source>
</evidence>
<dbReference type="AlphaFoldDB" id="A0A4U6BMF7"/>
<comment type="caution">
    <text evidence="7">The sequence shown here is derived from an EMBL/GenBank/DDBJ whole genome shotgun (WGS) entry which is preliminary data.</text>
</comment>
<dbReference type="Pfam" id="PF03466">
    <property type="entry name" value="LysR_substrate"/>
    <property type="match status" value="1"/>
</dbReference>
<comment type="similarity">
    <text evidence="2">Belongs to the LysR transcriptional regulatory family.</text>
</comment>
<evidence type="ECO:0000256" key="5">
    <source>
        <dbReference type="ARBA" id="ARBA00023163"/>
    </source>
</evidence>
<dbReference type="FunFam" id="1.10.10.10:FF:000001">
    <property type="entry name" value="LysR family transcriptional regulator"/>
    <property type="match status" value="1"/>
</dbReference>
<dbReference type="GO" id="GO:0003700">
    <property type="term" value="F:DNA-binding transcription factor activity"/>
    <property type="evidence" value="ECO:0007669"/>
    <property type="project" value="InterPro"/>
</dbReference>
<dbReference type="GO" id="GO:0003677">
    <property type="term" value="F:DNA binding"/>
    <property type="evidence" value="ECO:0007669"/>
    <property type="project" value="UniProtKB-KW"/>
</dbReference>
<dbReference type="InterPro" id="IPR005119">
    <property type="entry name" value="LysR_subst-bd"/>
</dbReference>
<dbReference type="Gene3D" id="3.40.190.10">
    <property type="entry name" value="Periplasmic binding protein-like II"/>
    <property type="match status" value="2"/>
</dbReference>
<dbReference type="Gene3D" id="1.10.10.10">
    <property type="entry name" value="Winged helix-like DNA-binding domain superfamily/Winged helix DNA-binding domain"/>
    <property type="match status" value="1"/>
</dbReference>
<keyword evidence="8" id="KW-1185">Reference proteome</keyword>
<dbReference type="Pfam" id="PF00126">
    <property type="entry name" value="HTH_1"/>
    <property type="match status" value="1"/>
</dbReference>
<dbReference type="InterPro" id="IPR000847">
    <property type="entry name" value="LysR_HTH_N"/>
</dbReference>
<organism evidence="7 8">
    <name type="scientific">Afipia massiliensis</name>
    <dbReference type="NCBI Taxonomy" id="211460"/>
    <lineage>
        <taxon>Bacteria</taxon>
        <taxon>Pseudomonadati</taxon>
        <taxon>Pseudomonadota</taxon>
        <taxon>Alphaproteobacteria</taxon>
        <taxon>Hyphomicrobiales</taxon>
        <taxon>Nitrobacteraceae</taxon>
        <taxon>Afipia</taxon>
    </lineage>
</organism>
<accession>A0A4U6BMF7</accession>
<evidence type="ECO:0000256" key="4">
    <source>
        <dbReference type="ARBA" id="ARBA00023125"/>
    </source>
</evidence>
<dbReference type="InterPro" id="IPR036390">
    <property type="entry name" value="WH_DNA-bd_sf"/>
</dbReference>
<dbReference type="RefSeq" id="WP_046829162.1">
    <property type="nucleotide sequence ID" value="NZ_LBIA02000001.1"/>
</dbReference>
<evidence type="ECO:0000256" key="1">
    <source>
        <dbReference type="ARBA" id="ARBA00003502"/>
    </source>
</evidence>
<dbReference type="PANTHER" id="PTHR30346:SF0">
    <property type="entry name" value="HCA OPERON TRANSCRIPTIONAL ACTIVATOR HCAR"/>
    <property type="match status" value="1"/>
</dbReference>
<dbReference type="Proteomes" id="UP000034832">
    <property type="component" value="Unassembled WGS sequence"/>
</dbReference>
<keyword evidence="5" id="KW-0804">Transcription</keyword>
<evidence type="ECO:0000313" key="8">
    <source>
        <dbReference type="Proteomes" id="UP000034832"/>
    </source>
</evidence>
<dbReference type="PANTHER" id="PTHR30346">
    <property type="entry name" value="TRANSCRIPTIONAL DUAL REGULATOR HCAR-RELATED"/>
    <property type="match status" value="1"/>
</dbReference>
<sequence>MIELRQFRQFIAVAEELSFRRAAERLNMAQPPLTATIKRIEDEVGAVLIERTNRIERLTEAGRVFLDEARKTVNQAERAMLAAQRAGAGLTGTLRVTFVASAAREILPSILLRFREHYPAVKLELREAMTTQQLASLANNDSDLGFVIPPLQDAENLTIEVIARNRLVAALPEGHPLTKAAQITLADMSHESWILFAARQGPGLHRIIHTACAKAGFSPMIGQEAPQMDTIANLVAGGMGVALVSRALATSGRRGVAFRELAGPGTPVEFELAIAYAHSSPVLNAFVTATRLHTKMMAP</sequence>
<dbReference type="STRING" id="211460.YH63_17550"/>
<evidence type="ECO:0000313" key="7">
    <source>
        <dbReference type="EMBL" id="TKT70168.1"/>
    </source>
</evidence>
<dbReference type="EMBL" id="LBIA02000001">
    <property type="protein sequence ID" value="TKT70168.1"/>
    <property type="molecule type" value="Genomic_DNA"/>
</dbReference>
<gene>
    <name evidence="7" type="ORF">YH63_001320</name>
</gene>
<dbReference type="PRINTS" id="PR00039">
    <property type="entry name" value="HTHLYSR"/>
</dbReference>
<feature type="domain" description="HTH lysR-type" evidence="6">
    <location>
        <begin position="2"/>
        <end position="59"/>
    </location>
</feature>
<dbReference type="InterPro" id="IPR036388">
    <property type="entry name" value="WH-like_DNA-bd_sf"/>
</dbReference>
<keyword evidence="4" id="KW-0238">DNA-binding</keyword>
<reference evidence="7" key="1">
    <citation type="submission" date="2019-04" db="EMBL/GenBank/DDBJ databases">
        <title>Whole genome sequencing of cave bacteria.</title>
        <authorList>
            <person name="Gan H.M."/>
            <person name="Barton H."/>
            <person name="Savka M.A."/>
        </authorList>
    </citation>
    <scope>NUCLEOTIDE SEQUENCE [LARGE SCALE GENOMIC DNA]</scope>
    <source>
        <strain evidence="7">LC387</strain>
    </source>
</reference>
<evidence type="ECO:0000256" key="2">
    <source>
        <dbReference type="ARBA" id="ARBA00009437"/>
    </source>
</evidence>